<protein>
    <recommendedName>
        <fullName evidence="11">ROTUNDIFOLIA like 8</fullName>
    </recommendedName>
</protein>
<reference evidence="9" key="2">
    <citation type="submission" date="2021-12" db="EMBL/GenBank/DDBJ databases">
        <title>Resequencing data analysis of finger millet.</title>
        <authorList>
            <person name="Hatakeyama M."/>
            <person name="Aluri S."/>
            <person name="Balachadran M.T."/>
            <person name="Sivarajan S.R."/>
            <person name="Poveda L."/>
            <person name="Shimizu-Inatsugi R."/>
            <person name="Schlapbach R."/>
            <person name="Sreeman S.M."/>
            <person name="Shimizu K.K."/>
        </authorList>
    </citation>
    <scope>NUCLEOTIDE SEQUENCE</scope>
</reference>
<dbReference type="InterPro" id="IPR012552">
    <property type="entry name" value="DVL"/>
</dbReference>
<organism evidence="9 10">
    <name type="scientific">Eleusine coracana subsp. coracana</name>
    <dbReference type="NCBI Taxonomy" id="191504"/>
    <lineage>
        <taxon>Eukaryota</taxon>
        <taxon>Viridiplantae</taxon>
        <taxon>Streptophyta</taxon>
        <taxon>Embryophyta</taxon>
        <taxon>Tracheophyta</taxon>
        <taxon>Spermatophyta</taxon>
        <taxon>Magnoliopsida</taxon>
        <taxon>Liliopsida</taxon>
        <taxon>Poales</taxon>
        <taxon>Poaceae</taxon>
        <taxon>PACMAD clade</taxon>
        <taxon>Chloridoideae</taxon>
        <taxon>Cynodonteae</taxon>
        <taxon>Eleusininae</taxon>
        <taxon>Eleusine</taxon>
    </lineage>
</organism>
<feature type="region of interest" description="Disordered" evidence="8">
    <location>
        <begin position="16"/>
        <end position="52"/>
    </location>
</feature>
<comment type="caution">
    <text evidence="9">The sequence shown here is derived from an EMBL/GenBank/DDBJ whole genome shotgun (WGS) entry which is preliminary data.</text>
</comment>
<evidence type="ECO:0000256" key="8">
    <source>
        <dbReference type="SAM" id="MobiDB-lite"/>
    </source>
</evidence>
<feature type="compositionally biased region" description="Basic and acidic residues" evidence="8">
    <location>
        <begin position="16"/>
        <end position="31"/>
    </location>
</feature>
<comment type="similarity">
    <text evidence="7">Belongs to the DVL/RTFL small polypeptides family.</text>
</comment>
<accession>A0AAV5ETH0</accession>
<evidence type="ECO:0008006" key="11">
    <source>
        <dbReference type="Google" id="ProtNLM"/>
    </source>
</evidence>
<sequence length="79" mass="9043">MYGSNIEQDKIWKLAKQHEMSENQRGGEVDKAASSSSRASSRGRLRRSVSGRLATAAKEQKARLYIMRRCVSMLVRWKD</sequence>
<evidence type="ECO:0000256" key="5">
    <source>
        <dbReference type="ARBA" id="ARBA00022989"/>
    </source>
</evidence>
<evidence type="ECO:0000256" key="2">
    <source>
        <dbReference type="ARBA" id="ARBA00022473"/>
    </source>
</evidence>
<dbReference type="AlphaFoldDB" id="A0AAV5ETH0"/>
<evidence type="ECO:0000256" key="1">
    <source>
        <dbReference type="ARBA" id="ARBA00004162"/>
    </source>
</evidence>
<gene>
    <name evidence="9" type="primary">gb13772</name>
    <name evidence="9" type="ORF">PR202_gb13772</name>
</gene>
<evidence type="ECO:0000256" key="3">
    <source>
        <dbReference type="ARBA" id="ARBA00022475"/>
    </source>
</evidence>
<dbReference type="GO" id="GO:0048367">
    <property type="term" value="P:shoot system development"/>
    <property type="evidence" value="ECO:0007669"/>
    <property type="project" value="UniProtKB-ARBA"/>
</dbReference>
<evidence type="ECO:0000256" key="7">
    <source>
        <dbReference type="ARBA" id="ARBA00024340"/>
    </source>
</evidence>
<name>A0AAV5ETH0_ELECO</name>
<reference evidence="9" key="1">
    <citation type="journal article" date="2018" name="DNA Res.">
        <title>Multiple hybrid de novo genome assembly of finger millet, an orphan allotetraploid crop.</title>
        <authorList>
            <person name="Hatakeyama M."/>
            <person name="Aluri S."/>
            <person name="Balachadran M.T."/>
            <person name="Sivarajan S.R."/>
            <person name="Patrignani A."/>
            <person name="Gruter S."/>
            <person name="Poveda L."/>
            <person name="Shimizu-Inatsugi R."/>
            <person name="Baeten J."/>
            <person name="Francoijs K.J."/>
            <person name="Nataraja K.N."/>
            <person name="Reddy Y.A.N."/>
            <person name="Phadnis S."/>
            <person name="Ravikumar R.L."/>
            <person name="Schlapbach R."/>
            <person name="Sreeman S.M."/>
            <person name="Shimizu K.K."/>
        </authorList>
    </citation>
    <scope>NUCLEOTIDE SEQUENCE</scope>
</reference>
<proteinExistence type="inferred from homology"/>
<keyword evidence="10" id="KW-1185">Reference proteome</keyword>
<evidence type="ECO:0000256" key="6">
    <source>
        <dbReference type="ARBA" id="ARBA00023136"/>
    </source>
</evidence>
<keyword evidence="6" id="KW-0472">Membrane</keyword>
<dbReference type="Proteomes" id="UP001054889">
    <property type="component" value="Unassembled WGS sequence"/>
</dbReference>
<keyword evidence="2" id="KW-0217">Developmental protein</keyword>
<keyword evidence="4" id="KW-0812">Transmembrane</keyword>
<dbReference type="GO" id="GO:0008285">
    <property type="term" value="P:negative regulation of cell population proliferation"/>
    <property type="evidence" value="ECO:0007669"/>
    <property type="project" value="InterPro"/>
</dbReference>
<dbReference type="EMBL" id="BQKI01000078">
    <property type="protein sequence ID" value="GJN25886.1"/>
    <property type="molecule type" value="Genomic_DNA"/>
</dbReference>
<dbReference type="Pfam" id="PF08137">
    <property type="entry name" value="DVL"/>
    <property type="match status" value="1"/>
</dbReference>
<dbReference type="InterPro" id="IPR051525">
    <property type="entry name" value="DVL_RTFL_regulatory"/>
</dbReference>
<dbReference type="GO" id="GO:0005886">
    <property type="term" value="C:plasma membrane"/>
    <property type="evidence" value="ECO:0007669"/>
    <property type="project" value="UniProtKB-SubCell"/>
</dbReference>
<evidence type="ECO:0000313" key="10">
    <source>
        <dbReference type="Proteomes" id="UP001054889"/>
    </source>
</evidence>
<keyword evidence="5" id="KW-1133">Transmembrane helix</keyword>
<comment type="subcellular location">
    <subcellularLocation>
        <location evidence="1">Cell membrane</location>
        <topology evidence="1">Single-pass membrane protein</topology>
    </subcellularLocation>
</comment>
<evidence type="ECO:0000256" key="4">
    <source>
        <dbReference type="ARBA" id="ARBA00022692"/>
    </source>
</evidence>
<dbReference type="PANTHER" id="PTHR33102">
    <property type="entry name" value="DVL19-RELATED-RELATED"/>
    <property type="match status" value="1"/>
</dbReference>
<evidence type="ECO:0000313" key="9">
    <source>
        <dbReference type="EMBL" id="GJN25886.1"/>
    </source>
</evidence>
<keyword evidence="3" id="KW-1003">Cell membrane</keyword>